<dbReference type="EMBL" id="SNXZ01000002">
    <property type="protein sequence ID" value="TDQ00581.1"/>
    <property type="molecule type" value="Genomic_DNA"/>
</dbReference>
<reference evidence="2 3" key="1">
    <citation type="submission" date="2019-03" db="EMBL/GenBank/DDBJ databases">
        <title>Genomic Encyclopedia of Type Strains, Phase IV (KMG-IV): sequencing the most valuable type-strain genomes for metagenomic binning, comparative biology and taxonomic classification.</title>
        <authorList>
            <person name="Goeker M."/>
        </authorList>
    </citation>
    <scope>NUCLEOTIDE SEQUENCE [LARGE SCALE GENOMIC DNA]</scope>
    <source>
        <strain evidence="2 3">DSM 45361</strain>
    </source>
</reference>
<evidence type="ECO:0008006" key="4">
    <source>
        <dbReference type="Google" id="ProtNLM"/>
    </source>
</evidence>
<dbReference type="OrthoDB" id="3528850at2"/>
<dbReference type="RefSeq" id="WP_133849277.1">
    <property type="nucleotide sequence ID" value="NZ_SNXZ01000002.1"/>
</dbReference>
<sequence>MLKSVFAISAATLAAAGVLTGGSIASAAPAAAAVSCPHNGGDSLHFTGKYVQRSTTLNGLTIKLMDGYNPADGKQYAWTYVQNASANDQAWVAYSTNSGSSYIQCGRVYVTSAGAFYTDAFQTSSSSSVAMKGCAEDVSANTSKCTTKW</sequence>
<keyword evidence="3" id="KW-1185">Reference proteome</keyword>
<dbReference type="Proteomes" id="UP000295444">
    <property type="component" value="Unassembled WGS sequence"/>
</dbReference>
<gene>
    <name evidence="2" type="ORF">EV186_102442</name>
</gene>
<keyword evidence="1" id="KW-0732">Signal</keyword>
<dbReference type="AlphaFoldDB" id="A0A4V3CZP9"/>
<proteinExistence type="predicted"/>
<evidence type="ECO:0000313" key="2">
    <source>
        <dbReference type="EMBL" id="TDQ00581.1"/>
    </source>
</evidence>
<feature type="signal peptide" evidence="1">
    <location>
        <begin position="1"/>
        <end position="27"/>
    </location>
</feature>
<protein>
    <recommendedName>
        <fullName evidence="4">Secreted protein</fullName>
    </recommendedName>
</protein>
<name>A0A4V3CZP9_LABRH</name>
<comment type="caution">
    <text evidence="2">The sequence shown here is derived from an EMBL/GenBank/DDBJ whole genome shotgun (WGS) entry which is preliminary data.</text>
</comment>
<evidence type="ECO:0000256" key="1">
    <source>
        <dbReference type="SAM" id="SignalP"/>
    </source>
</evidence>
<organism evidence="2 3">
    <name type="scientific">Labedaea rhizosphaerae</name>
    <dbReference type="NCBI Taxonomy" id="598644"/>
    <lineage>
        <taxon>Bacteria</taxon>
        <taxon>Bacillati</taxon>
        <taxon>Actinomycetota</taxon>
        <taxon>Actinomycetes</taxon>
        <taxon>Pseudonocardiales</taxon>
        <taxon>Pseudonocardiaceae</taxon>
        <taxon>Labedaea</taxon>
    </lineage>
</organism>
<accession>A0A4V3CZP9</accession>
<feature type="chain" id="PRO_5020350080" description="Secreted protein" evidence="1">
    <location>
        <begin position="28"/>
        <end position="149"/>
    </location>
</feature>
<evidence type="ECO:0000313" key="3">
    <source>
        <dbReference type="Proteomes" id="UP000295444"/>
    </source>
</evidence>